<dbReference type="EC" id="7.3.2.6" evidence="8"/>
<proteinExistence type="inferred from homology"/>
<dbReference type="InterPro" id="IPR003593">
    <property type="entry name" value="AAA+_ATPase"/>
</dbReference>
<gene>
    <name evidence="13" type="ORF">Pyrde_0607</name>
</gene>
<dbReference type="InterPro" id="IPR003439">
    <property type="entry name" value="ABC_transporter-like_ATP-bd"/>
</dbReference>
<evidence type="ECO:0000256" key="11">
    <source>
        <dbReference type="ARBA" id="ARBA00057369"/>
    </source>
</evidence>
<dbReference type="PROSITE" id="PS00211">
    <property type="entry name" value="ABC_TRANSPORTER_1"/>
    <property type="match status" value="1"/>
</dbReference>
<feature type="domain" description="ABC transporter" evidence="12">
    <location>
        <begin position="4"/>
        <end position="234"/>
    </location>
</feature>
<dbReference type="PANTHER" id="PTHR42781:SF4">
    <property type="entry name" value="SPERMIDINE_PUTRESCINE IMPORT ATP-BINDING PROTEIN POTA"/>
    <property type="match status" value="1"/>
</dbReference>
<evidence type="ECO:0000313" key="14">
    <source>
        <dbReference type="Proteomes" id="UP000058613"/>
    </source>
</evidence>
<dbReference type="GO" id="GO:0005886">
    <property type="term" value="C:plasma membrane"/>
    <property type="evidence" value="ECO:0007669"/>
    <property type="project" value="UniProtKB-SubCell"/>
</dbReference>
<comment type="subcellular location">
    <subcellularLocation>
        <location evidence="1">Cell membrane</location>
    </subcellularLocation>
</comment>
<dbReference type="Gene3D" id="3.40.50.300">
    <property type="entry name" value="P-loop containing nucleotide triphosphate hydrolases"/>
    <property type="match status" value="1"/>
</dbReference>
<comment type="catalytic activity">
    <reaction evidence="10">
        <text>tungstate(in) + ATP + H2O = tungstate(out) + ADP + phosphate + H(+)</text>
        <dbReference type="Rhea" id="RHEA:35027"/>
        <dbReference type="ChEBI" id="CHEBI:15377"/>
        <dbReference type="ChEBI" id="CHEBI:15378"/>
        <dbReference type="ChEBI" id="CHEBI:30616"/>
        <dbReference type="ChEBI" id="CHEBI:43474"/>
        <dbReference type="ChEBI" id="CHEBI:46502"/>
        <dbReference type="ChEBI" id="CHEBI:456216"/>
        <dbReference type="EC" id="7.3.2.6"/>
    </reaction>
</comment>
<dbReference type="InterPro" id="IPR017871">
    <property type="entry name" value="ABC_transporter-like_CS"/>
</dbReference>
<evidence type="ECO:0000256" key="7">
    <source>
        <dbReference type="ARBA" id="ARBA00038781"/>
    </source>
</evidence>
<dbReference type="InterPro" id="IPR008995">
    <property type="entry name" value="Mo/tungstate-bd_C_term_dom"/>
</dbReference>
<dbReference type="KEGG" id="pdl:Pyrde_0607"/>
<evidence type="ECO:0000256" key="3">
    <source>
        <dbReference type="ARBA" id="ARBA00022505"/>
    </source>
</evidence>
<evidence type="ECO:0000256" key="4">
    <source>
        <dbReference type="ARBA" id="ARBA00022741"/>
    </source>
</evidence>
<keyword evidence="5 13" id="KW-0067">ATP-binding</keyword>
<dbReference type="PANTHER" id="PTHR42781">
    <property type="entry name" value="SPERMIDINE/PUTRESCINE IMPORT ATP-BINDING PROTEIN POTA"/>
    <property type="match status" value="1"/>
</dbReference>
<dbReference type="GO" id="GO:0016887">
    <property type="term" value="F:ATP hydrolysis activity"/>
    <property type="evidence" value="ECO:0007669"/>
    <property type="project" value="InterPro"/>
</dbReference>
<evidence type="ECO:0000256" key="8">
    <source>
        <dbReference type="ARBA" id="ARBA00039025"/>
    </source>
</evidence>
<dbReference type="EMBL" id="CP013011">
    <property type="protein sequence ID" value="ALL00657.1"/>
    <property type="molecule type" value="Genomic_DNA"/>
</dbReference>
<evidence type="ECO:0000313" key="13">
    <source>
        <dbReference type="EMBL" id="ALL00657.1"/>
    </source>
</evidence>
<dbReference type="InterPro" id="IPR050093">
    <property type="entry name" value="ABC_SmlMolc_Importer"/>
</dbReference>
<dbReference type="SMART" id="SM00382">
    <property type="entry name" value="AAA"/>
    <property type="match status" value="1"/>
</dbReference>
<dbReference type="GO" id="GO:0005524">
    <property type="term" value="F:ATP binding"/>
    <property type="evidence" value="ECO:0007669"/>
    <property type="project" value="UniProtKB-KW"/>
</dbReference>
<dbReference type="OrthoDB" id="18368at2157"/>
<dbReference type="GO" id="GO:1901238">
    <property type="term" value="F:ABC-type tungstate transporter activity"/>
    <property type="evidence" value="ECO:0007669"/>
    <property type="project" value="UniProtKB-EC"/>
</dbReference>
<comment type="similarity">
    <text evidence="6">Belongs to the ABC transporter superfamily. Sulfate/tungstate importer (TC 3.A.1.6) family.</text>
</comment>
<evidence type="ECO:0000259" key="12">
    <source>
        <dbReference type="PROSITE" id="PS50893"/>
    </source>
</evidence>
<reference evidence="13 14" key="1">
    <citation type="submission" date="2015-10" db="EMBL/GenBank/DDBJ databases">
        <title>Complete genome sequence of hyperthermophilic archaeon Pyrodictium delaneyi Su06.</title>
        <authorList>
            <person name="Jung J.-H."/>
            <person name="Lin J."/>
            <person name="Holden J.F."/>
            <person name="Park C.-S."/>
        </authorList>
    </citation>
    <scope>NUCLEOTIDE SEQUENCE [LARGE SCALE GENOMIC DNA]</scope>
    <source>
        <strain evidence="13 14">Su06</strain>
    </source>
</reference>
<dbReference type="AlphaFoldDB" id="A0A0N7JCY1"/>
<dbReference type="FunFam" id="3.40.50.300:FF:000425">
    <property type="entry name" value="Probable ABC transporter, ATP-binding subunit"/>
    <property type="match status" value="1"/>
</dbReference>
<dbReference type="STRING" id="1273541.Pyrde_0607"/>
<dbReference type="InterPro" id="IPR027417">
    <property type="entry name" value="P-loop_NTPase"/>
</dbReference>
<evidence type="ECO:0000256" key="5">
    <source>
        <dbReference type="ARBA" id="ARBA00022840"/>
    </source>
</evidence>
<evidence type="ECO:0000256" key="2">
    <source>
        <dbReference type="ARBA" id="ARBA00022448"/>
    </source>
</evidence>
<name>A0A0N7JCY1_9CREN</name>
<evidence type="ECO:0000256" key="10">
    <source>
        <dbReference type="ARBA" id="ARBA00047936"/>
    </source>
</evidence>
<comment type="subunit">
    <text evidence="7">The complex is composed of two ATP-binding proteins (WtpC), two transmembrane proteins (WtpB) and a solute-binding protein (WtpA).</text>
</comment>
<dbReference type="Proteomes" id="UP000058613">
    <property type="component" value="Chromosome"/>
</dbReference>
<keyword evidence="3" id="KW-0500">Molybdenum</keyword>
<keyword evidence="4" id="KW-0547">Nucleotide-binding</keyword>
<accession>A0A0N7JCY1</accession>
<dbReference type="PROSITE" id="PS50893">
    <property type="entry name" value="ABC_TRANSPORTER_2"/>
    <property type="match status" value="1"/>
</dbReference>
<dbReference type="GeneID" id="26098942"/>
<dbReference type="RefSeq" id="WP_055408103.1">
    <property type="nucleotide sequence ID" value="NZ_CP013011.1"/>
</dbReference>
<keyword evidence="2" id="KW-0813">Transport</keyword>
<dbReference type="SUPFAM" id="SSF50331">
    <property type="entry name" value="MOP-like"/>
    <property type="match status" value="1"/>
</dbReference>
<sequence length="367" mass="41142">MPFIDVRDVVKRFGKTVALKGVSLGIEKGELFTILGPSGCGKTTLLRIIAGFETPDEGRIYFEGEDVTDMPPDKRGTIMVFQNWALWPHMTVYENIAFGLKLRKLPRNEIDKRVKWVLELLGLEGLENRFPGQLSGGQQQRVALARALAVQPRVLLLDEPLSNLDAKLRLKLRGELKKLQKQLGITMIYVTHDQEEAMSLSDRMAIMRDGRIEQVGRPEDLYLNPQTLFTAVFLGRTSLILGKVEDASNREVIVRVGDTVIRAINHGLSRGDDAAIVVKAEGAHITKPQALHEYETLRGRVTVAMYLGPFIEVRLLLSGVKHEILLDLPSDITPPAVGNEIEVYVPLRNIHAYPIEEEIVREAMEQT</sequence>
<dbReference type="Pfam" id="PF00005">
    <property type="entry name" value="ABC_tran"/>
    <property type="match status" value="1"/>
</dbReference>
<evidence type="ECO:0000256" key="6">
    <source>
        <dbReference type="ARBA" id="ARBA00038307"/>
    </source>
</evidence>
<dbReference type="SUPFAM" id="SSF52540">
    <property type="entry name" value="P-loop containing nucleoside triphosphate hydrolases"/>
    <property type="match status" value="1"/>
</dbReference>
<comment type="function">
    <text evidence="11">Part of the ABC transporter complex WtpABC involved in molybdate/tungstate import. Responsible for energy coupling to the transport system.</text>
</comment>
<protein>
    <recommendedName>
        <fullName evidence="9">Molybdate/tungstate import ATP-binding protein WtpC</fullName>
        <ecNumber evidence="8">7.3.2.6</ecNumber>
    </recommendedName>
</protein>
<evidence type="ECO:0000256" key="1">
    <source>
        <dbReference type="ARBA" id="ARBA00004236"/>
    </source>
</evidence>
<organism evidence="13 14">
    <name type="scientific">Pyrodictium delaneyi</name>
    <dbReference type="NCBI Taxonomy" id="1273541"/>
    <lineage>
        <taxon>Archaea</taxon>
        <taxon>Thermoproteota</taxon>
        <taxon>Thermoprotei</taxon>
        <taxon>Desulfurococcales</taxon>
        <taxon>Pyrodictiaceae</taxon>
        <taxon>Pyrodictium</taxon>
    </lineage>
</organism>
<evidence type="ECO:0000256" key="9">
    <source>
        <dbReference type="ARBA" id="ARBA00041133"/>
    </source>
</evidence>